<evidence type="ECO:0000259" key="6">
    <source>
        <dbReference type="Pfam" id="PF25994"/>
    </source>
</evidence>
<feature type="coiled-coil region" evidence="2">
    <location>
        <begin position="316"/>
        <end position="365"/>
    </location>
</feature>
<gene>
    <name evidence="7" type="ORF">QWZ12_10205</name>
</gene>
<dbReference type="Pfam" id="PF02563">
    <property type="entry name" value="Poly_export"/>
    <property type="match status" value="1"/>
</dbReference>
<dbReference type="EMBL" id="JAUFPX010000006">
    <property type="protein sequence ID" value="MDN3590984.1"/>
    <property type="molecule type" value="Genomic_DNA"/>
</dbReference>
<dbReference type="InterPro" id="IPR049712">
    <property type="entry name" value="Poly_export"/>
</dbReference>
<feature type="domain" description="Polysaccharide export protein N-terminal" evidence="4">
    <location>
        <begin position="38"/>
        <end position="133"/>
    </location>
</feature>
<keyword evidence="2" id="KW-0175">Coiled coil</keyword>
<evidence type="ECO:0000256" key="1">
    <source>
        <dbReference type="ARBA" id="ARBA00022729"/>
    </source>
</evidence>
<feature type="signal peptide" evidence="3">
    <location>
        <begin position="1"/>
        <end position="31"/>
    </location>
</feature>
<dbReference type="Proteomes" id="UP001224644">
    <property type="component" value="Unassembled WGS sequence"/>
</dbReference>
<evidence type="ECO:0000313" key="7">
    <source>
        <dbReference type="EMBL" id="MDN3590984.1"/>
    </source>
</evidence>
<evidence type="ECO:0000256" key="3">
    <source>
        <dbReference type="SAM" id="SignalP"/>
    </source>
</evidence>
<keyword evidence="8" id="KW-1185">Reference proteome</keyword>
<feature type="chain" id="PRO_5047335098" evidence="3">
    <location>
        <begin position="32"/>
        <end position="439"/>
    </location>
</feature>
<feature type="domain" description="AprE-like long alpha-helical hairpin" evidence="6">
    <location>
        <begin position="189"/>
        <end position="366"/>
    </location>
</feature>
<dbReference type="Gene3D" id="3.10.560.10">
    <property type="entry name" value="Outer membrane lipoprotein wza domain like"/>
    <property type="match status" value="1"/>
</dbReference>
<dbReference type="Pfam" id="PF10531">
    <property type="entry name" value="SLBB"/>
    <property type="match status" value="1"/>
</dbReference>
<evidence type="ECO:0000259" key="5">
    <source>
        <dbReference type="Pfam" id="PF10531"/>
    </source>
</evidence>
<dbReference type="InterPro" id="IPR003715">
    <property type="entry name" value="Poly_export_N"/>
</dbReference>
<dbReference type="Gene3D" id="3.30.1950.10">
    <property type="entry name" value="wza like domain"/>
    <property type="match status" value="1"/>
</dbReference>
<organism evidence="7 8">
    <name type="scientific">Methylobacterium adhaesivum</name>
    <dbReference type="NCBI Taxonomy" id="333297"/>
    <lineage>
        <taxon>Bacteria</taxon>
        <taxon>Pseudomonadati</taxon>
        <taxon>Pseudomonadota</taxon>
        <taxon>Alphaproteobacteria</taxon>
        <taxon>Hyphomicrobiales</taxon>
        <taxon>Methylobacteriaceae</taxon>
        <taxon>Methylobacterium</taxon>
    </lineage>
</organism>
<name>A0ABT8BGL7_9HYPH</name>
<protein>
    <submittedName>
        <fullName evidence="7">Polysaccharide biosynthesis/export family protein</fullName>
    </submittedName>
</protein>
<accession>A0ABT8BGL7</accession>
<sequence length="439" mass="47109">MSYSWRRLVPRAPRPGAWILAACLGAGPALADGAPRNLLHVGDRLKITLFETIEVSDAATGSAAKESGSPPMVQTAYPRLDLSGEYGVEPSGAVTLPLFGPIAAAGRSTEDFRTALGEAFTRTYQRTASITISFMQRSPVYVVGAVRSPGAYPISPGMIVVQAVALAGGDLATSASNPAIETIRELDRRDAARERVKTSLVRMAALTAERDGTPLAKSVDSLRHLTGIDGLVATEQRMAALRAQNAGSARAARDATIAAITDEIELIKQRRTGYDAQIKVRGERLKMMEALFARQVVENERVADVRRDFVDMEGRRRDIEISLLQAEQRLEAARKAALQADLDRRLALERDLASAAAEAREAERAAAVLATTAAMQELASPPGRDSEAVGVVFEILRATSDGFETLSARETDLLEPGDVLRICTGKCRTGPATEKFVAK</sequence>
<dbReference type="RefSeq" id="WP_238222350.1">
    <property type="nucleotide sequence ID" value="NZ_BPQD01000003.1"/>
</dbReference>
<evidence type="ECO:0000256" key="2">
    <source>
        <dbReference type="SAM" id="Coils"/>
    </source>
</evidence>
<feature type="domain" description="Soluble ligand binding" evidence="5">
    <location>
        <begin position="140"/>
        <end position="169"/>
    </location>
</feature>
<keyword evidence="1 3" id="KW-0732">Signal</keyword>
<dbReference type="PANTHER" id="PTHR33619">
    <property type="entry name" value="POLYSACCHARIDE EXPORT PROTEIN GFCE-RELATED"/>
    <property type="match status" value="1"/>
</dbReference>
<dbReference type="InterPro" id="IPR019554">
    <property type="entry name" value="Soluble_ligand-bd"/>
</dbReference>
<evidence type="ECO:0000313" key="8">
    <source>
        <dbReference type="Proteomes" id="UP001224644"/>
    </source>
</evidence>
<comment type="caution">
    <text evidence="7">The sequence shown here is derived from an EMBL/GenBank/DDBJ whole genome shotgun (WGS) entry which is preliminary data.</text>
</comment>
<dbReference type="Pfam" id="PF25994">
    <property type="entry name" value="HH_AprE"/>
    <property type="match status" value="1"/>
</dbReference>
<reference evidence="8" key="1">
    <citation type="journal article" date="2019" name="Int. J. Syst. Evol. Microbiol.">
        <title>The Global Catalogue of Microorganisms (GCM) 10K type strain sequencing project: providing services to taxonomists for standard genome sequencing and annotation.</title>
        <authorList>
            <consortium name="The Broad Institute Genomics Platform"/>
            <consortium name="The Broad Institute Genome Sequencing Center for Infectious Disease"/>
            <person name="Wu L."/>
            <person name="Ma J."/>
        </authorList>
    </citation>
    <scope>NUCLEOTIDE SEQUENCE [LARGE SCALE GENOMIC DNA]</scope>
    <source>
        <strain evidence="8">CECT 7069</strain>
    </source>
</reference>
<dbReference type="PANTHER" id="PTHR33619:SF3">
    <property type="entry name" value="POLYSACCHARIDE EXPORT PROTEIN GFCE-RELATED"/>
    <property type="match status" value="1"/>
</dbReference>
<evidence type="ECO:0000259" key="4">
    <source>
        <dbReference type="Pfam" id="PF02563"/>
    </source>
</evidence>
<proteinExistence type="predicted"/>
<dbReference type="InterPro" id="IPR058781">
    <property type="entry name" value="HH_AprE-like"/>
</dbReference>